<accession>A0ACC2FVQ9</accession>
<evidence type="ECO:0000313" key="2">
    <source>
        <dbReference type="Proteomes" id="UP001157502"/>
    </source>
</evidence>
<name>A0ACC2FVQ9_DALPE</name>
<dbReference type="Proteomes" id="UP001157502">
    <property type="component" value="Chromosome 21"/>
</dbReference>
<comment type="caution">
    <text evidence="1">The sequence shown here is derived from an EMBL/GenBank/DDBJ whole genome shotgun (WGS) entry which is preliminary data.</text>
</comment>
<gene>
    <name evidence="1" type="ORF">DPEC_G00245370</name>
</gene>
<reference evidence="1" key="1">
    <citation type="submission" date="2021-05" db="EMBL/GenBank/DDBJ databases">
        <authorList>
            <person name="Pan Q."/>
            <person name="Jouanno E."/>
            <person name="Zahm M."/>
            <person name="Klopp C."/>
            <person name="Cabau C."/>
            <person name="Louis A."/>
            <person name="Berthelot C."/>
            <person name="Parey E."/>
            <person name="Roest Crollius H."/>
            <person name="Montfort J."/>
            <person name="Robinson-Rechavi M."/>
            <person name="Bouchez O."/>
            <person name="Lampietro C."/>
            <person name="Lopez Roques C."/>
            <person name="Donnadieu C."/>
            <person name="Postlethwait J."/>
            <person name="Bobe J."/>
            <person name="Dillon D."/>
            <person name="Chandos A."/>
            <person name="von Hippel F."/>
            <person name="Guiguen Y."/>
        </authorList>
    </citation>
    <scope>NUCLEOTIDE SEQUENCE</scope>
    <source>
        <strain evidence="1">YG-Jan2019</strain>
    </source>
</reference>
<evidence type="ECO:0000313" key="1">
    <source>
        <dbReference type="EMBL" id="KAJ7995514.1"/>
    </source>
</evidence>
<proteinExistence type="predicted"/>
<keyword evidence="2" id="KW-1185">Reference proteome</keyword>
<sequence length="282" mass="32136">MKSASILSTTSPLQPCSLCGSSFIHGPSLPLVTILITSFRSEHMAPKKRICGSTRTSKSCHNEETTTGSDIEDSVPKVAEGVKGKRKAAASEKTRKQSSSKEESPERPQYYHWLMKSEPESRFENGIDVKFGIEDLKALSNQTGCWDGVRNYQARNFMRDMKEEQRAFFYHSNCKEPGIAGIMKIVKESYVDHTQFDKKDVHYDASSKPDNPKWSMVDVKFERMLKRFIPLSELKKIHLLHKSAKVGPLRDMALFTRARLSVQPLTRDEFDFVLNLEDKNPQ</sequence>
<protein>
    <submittedName>
        <fullName evidence="1">Uncharacterized protein</fullName>
    </submittedName>
</protein>
<organism evidence="1 2">
    <name type="scientific">Dallia pectoralis</name>
    <name type="common">Alaska blackfish</name>
    <dbReference type="NCBI Taxonomy" id="75939"/>
    <lineage>
        <taxon>Eukaryota</taxon>
        <taxon>Metazoa</taxon>
        <taxon>Chordata</taxon>
        <taxon>Craniata</taxon>
        <taxon>Vertebrata</taxon>
        <taxon>Euteleostomi</taxon>
        <taxon>Actinopterygii</taxon>
        <taxon>Neopterygii</taxon>
        <taxon>Teleostei</taxon>
        <taxon>Protacanthopterygii</taxon>
        <taxon>Esociformes</taxon>
        <taxon>Umbridae</taxon>
        <taxon>Dallia</taxon>
    </lineage>
</organism>
<dbReference type="EMBL" id="CM055748">
    <property type="protein sequence ID" value="KAJ7995514.1"/>
    <property type="molecule type" value="Genomic_DNA"/>
</dbReference>